<protein>
    <submittedName>
        <fullName evidence="8">YitT family protein</fullName>
    </submittedName>
</protein>
<dbReference type="Proteomes" id="UP001596472">
    <property type="component" value="Unassembled WGS sequence"/>
</dbReference>
<keyword evidence="4 6" id="KW-1133">Transmembrane helix</keyword>
<feature type="transmembrane region" description="Helical" evidence="6">
    <location>
        <begin position="84"/>
        <end position="102"/>
    </location>
</feature>
<evidence type="ECO:0000256" key="3">
    <source>
        <dbReference type="ARBA" id="ARBA00022692"/>
    </source>
</evidence>
<evidence type="ECO:0000256" key="5">
    <source>
        <dbReference type="ARBA" id="ARBA00023136"/>
    </source>
</evidence>
<keyword evidence="3 6" id="KW-0812">Transmembrane</keyword>
<dbReference type="Pfam" id="PF10035">
    <property type="entry name" value="DUF2179"/>
    <property type="match status" value="1"/>
</dbReference>
<keyword evidence="2" id="KW-1003">Cell membrane</keyword>
<comment type="subcellular location">
    <subcellularLocation>
        <location evidence="1">Cell membrane</location>
        <topology evidence="1">Multi-pass membrane protein</topology>
    </subcellularLocation>
</comment>
<dbReference type="InterPro" id="IPR019264">
    <property type="entry name" value="DUF2179"/>
</dbReference>
<dbReference type="InterPro" id="IPR015867">
    <property type="entry name" value="N-reg_PII/ATP_PRibTrfase_C"/>
</dbReference>
<name>A0ABW2LAT9_9BACT</name>
<dbReference type="Gene3D" id="3.30.70.120">
    <property type="match status" value="1"/>
</dbReference>
<dbReference type="Pfam" id="PF02588">
    <property type="entry name" value="YitT_membrane"/>
    <property type="match status" value="1"/>
</dbReference>
<gene>
    <name evidence="8" type="ORF">ACFQY0_15955</name>
</gene>
<feature type="transmembrane region" description="Helical" evidence="6">
    <location>
        <begin position="60"/>
        <end position="77"/>
    </location>
</feature>
<keyword evidence="9" id="KW-1185">Reference proteome</keyword>
<evidence type="ECO:0000313" key="9">
    <source>
        <dbReference type="Proteomes" id="UP001596472"/>
    </source>
</evidence>
<dbReference type="RefSeq" id="WP_379714340.1">
    <property type="nucleotide sequence ID" value="NZ_JBHTBS010000009.1"/>
</dbReference>
<feature type="domain" description="DUF2179" evidence="7">
    <location>
        <begin position="239"/>
        <end position="291"/>
    </location>
</feature>
<feature type="transmembrane region" description="Helical" evidence="6">
    <location>
        <begin position="6"/>
        <end position="26"/>
    </location>
</feature>
<sequence>MPKSSLINRLLPTLQCLGIIGAGLMYAITLKYFVFPSTVILTGFEGIAAASSYYFDDPSLFLWIYAIAQTLLLIFAFLKISKTFAFRTFLTVGTVTAALVFLPEMEFASPEPQNERIILVLFGGILAGLSKAMALRLRGSVGDEDILAAWFAMKYLKPVGRIGIAAGAVSTTYGVALELIKSGEIEQAVNTLMYTAIFIFASAETLNNFFRKFKLVVLTAFAKDYKPIGDAIVESTPHRTYTVQDAVGGFSEEPVQLVRTIVTHEELPQVLDAIRSRSPDAFWFHHDIEGISNRYHIEPIG</sequence>
<evidence type="ECO:0000256" key="6">
    <source>
        <dbReference type="SAM" id="Phobius"/>
    </source>
</evidence>
<dbReference type="PANTHER" id="PTHR33545">
    <property type="entry name" value="UPF0750 MEMBRANE PROTEIN YITT-RELATED"/>
    <property type="match status" value="1"/>
</dbReference>
<proteinExistence type="predicted"/>
<evidence type="ECO:0000256" key="4">
    <source>
        <dbReference type="ARBA" id="ARBA00022989"/>
    </source>
</evidence>
<keyword evidence="5 6" id="KW-0472">Membrane</keyword>
<evidence type="ECO:0000259" key="7">
    <source>
        <dbReference type="Pfam" id="PF10035"/>
    </source>
</evidence>
<evidence type="ECO:0000313" key="8">
    <source>
        <dbReference type="EMBL" id="MFC7338690.1"/>
    </source>
</evidence>
<organism evidence="8 9">
    <name type="scientific">Haloferula chungangensis</name>
    <dbReference type="NCBI Taxonomy" id="1048331"/>
    <lineage>
        <taxon>Bacteria</taxon>
        <taxon>Pseudomonadati</taxon>
        <taxon>Verrucomicrobiota</taxon>
        <taxon>Verrucomicrobiia</taxon>
        <taxon>Verrucomicrobiales</taxon>
        <taxon>Verrucomicrobiaceae</taxon>
        <taxon>Haloferula</taxon>
    </lineage>
</organism>
<evidence type="ECO:0000256" key="1">
    <source>
        <dbReference type="ARBA" id="ARBA00004651"/>
    </source>
</evidence>
<dbReference type="PANTHER" id="PTHR33545:SF5">
    <property type="entry name" value="UPF0750 MEMBRANE PROTEIN YITT"/>
    <property type="match status" value="1"/>
</dbReference>
<reference evidence="9" key="1">
    <citation type="journal article" date="2019" name="Int. J. Syst. Evol. Microbiol.">
        <title>The Global Catalogue of Microorganisms (GCM) 10K type strain sequencing project: providing services to taxonomists for standard genome sequencing and annotation.</title>
        <authorList>
            <consortium name="The Broad Institute Genomics Platform"/>
            <consortium name="The Broad Institute Genome Sequencing Center for Infectious Disease"/>
            <person name="Wu L."/>
            <person name="Ma J."/>
        </authorList>
    </citation>
    <scope>NUCLEOTIDE SEQUENCE [LARGE SCALE GENOMIC DNA]</scope>
    <source>
        <strain evidence="9">CGMCC 4.1467</strain>
    </source>
</reference>
<feature type="transmembrane region" description="Helical" evidence="6">
    <location>
        <begin position="192"/>
        <end position="210"/>
    </location>
</feature>
<dbReference type="EMBL" id="JBHTBS010000009">
    <property type="protein sequence ID" value="MFC7338690.1"/>
    <property type="molecule type" value="Genomic_DNA"/>
</dbReference>
<feature type="transmembrane region" description="Helical" evidence="6">
    <location>
        <begin position="158"/>
        <end position="180"/>
    </location>
</feature>
<feature type="transmembrane region" description="Helical" evidence="6">
    <location>
        <begin position="117"/>
        <end position="137"/>
    </location>
</feature>
<dbReference type="InterPro" id="IPR003740">
    <property type="entry name" value="YitT"/>
</dbReference>
<accession>A0ABW2LAT9</accession>
<evidence type="ECO:0000256" key="2">
    <source>
        <dbReference type="ARBA" id="ARBA00022475"/>
    </source>
</evidence>
<dbReference type="InterPro" id="IPR051461">
    <property type="entry name" value="UPF0750_membrane"/>
</dbReference>
<comment type="caution">
    <text evidence="8">The sequence shown here is derived from an EMBL/GenBank/DDBJ whole genome shotgun (WGS) entry which is preliminary data.</text>
</comment>